<dbReference type="EMBL" id="BHVO01000018">
    <property type="protein sequence ID" value="GCA69959.1"/>
    <property type="molecule type" value="Genomic_DNA"/>
</dbReference>
<comment type="caution">
    <text evidence="1">The sequence shown here is derived from an EMBL/GenBank/DDBJ whole genome shotgun (WGS) entry which is preliminary data.</text>
</comment>
<gene>
    <name evidence="1" type="ORF">MiYa_01491</name>
</gene>
<accession>A0A5A5R5E8</accession>
<dbReference type="InterPro" id="IPR032774">
    <property type="entry name" value="WG_beta_rep"/>
</dbReference>
<dbReference type="AlphaFoldDB" id="A0A5A5R5E8"/>
<dbReference type="RefSeq" id="WP_008202055.1">
    <property type="nucleotide sequence ID" value="NZ_BHVO01000018.1"/>
</dbReference>
<dbReference type="Proteomes" id="UP000323569">
    <property type="component" value="Unassembled WGS sequence"/>
</dbReference>
<dbReference type="PANTHER" id="PTHR37841:SF1">
    <property type="entry name" value="DUF3298 DOMAIN-CONTAINING PROTEIN"/>
    <property type="match status" value="1"/>
</dbReference>
<dbReference type="PANTHER" id="PTHR37841">
    <property type="entry name" value="GLR2918 PROTEIN"/>
    <property type="match status" value="1"/>
</dbReference>
<dbReference type="SUPFAM" id="SSF69360">
    <property type="entry name" value="Cell wall binding repeat"/>
    <property type="match status" value="1"/>
</dbReference>
<dbReference type="Pfam" id="PF14903">
    <property type="entry name" value="WG_beta_rep"/>
    <property type="match status" value="6"/>
</dbReference>
<reference evidence="1 2" key="1">
    <citation type="submission" date="2018-09" db="EMBL/GenBank/DDBJ databases">
        <title>Evolutionary history of phycoerythrin pigmentation in the water bloom-forming cyanobacterium Microcystis aeruginosa.</title>
        <authorList>
            <person name="Tanabe Y."/>
            <person name="Tanabe Y."/>
            <person name="Yamaguchi H."/>
        </authorList>
    </citation>
    <scope>NUCLEOTIDE SEQUENCE [LARGE SCALE GENOMIC DNA]</scope>
    <source>
        <strain evidence="1 2">NIES-2519</strain>
    </source>
</reference>
<proteinExistence type="predicted"/>
<name>A0A5A5R5E8_MICAE</name>
<sequence length="396" mass="43122">MLKNVRLFFRLLLTALLLTIVYSVFSLATTNLATQQPINWKIVIAPQFDDAGSFSEGLAKVGTGKPLDIDTYYGFKEIDNYGYIDLKGKIVIPLQFKQAGDFSSGLAWIGIDSDGNGSVERYGYINQTGKTVIEPQFEDAGNFSSGLAPVKIDNKWGYINKQGKIMISPQFDSASEFAQGLAVVGKETEEPDYSYQQKYGYINQKGELVLPFKFSIAYNFSEDLAAAQSQSGNGYINQEGKFVINRPDFDTFVSGNFSSGLASVELNEGACSAANYCDYSYIDKTGNVVIKSPEDDPEDDVDLTGTQSFSEGLAAVATSGGGRDAGGWYPATNWGYLDRNGKFVISPQFDDAGSFAEGLAPVKIEGKYGYIALGARILKIDKVVKYCIDKKCPPPP</sequence>
<evidence type="ECO:0000313" key="2">
    <source>
        <dbReference type="Proteomes" id="UP000323569"/>
    </source>
</evidence>
<protein>
    <submittedName>
        <fullName evidence="1">Uncharacterized protein</fullName>
    </submittedName>
</protein>
<evidence type="ECO:0000313" key="1">
    <source>
        <dbReference type="EMBL" id="GCA69959.1"/>
    </source>
</evidence>
<organism evidence="1 2">
    <name type="scientific">Microcystis aeruginosa NIES-2519</name>
    <dbReference type="NCBI Taxonomy" id="2303981"/>
    <lineage>
        <taxon>Bacteria</taxon>
        <taxon>Bacillati</taxon>
        <taxon>Cyanobacteriota</taxon>
        <taxon>Cyanophyceae</taxon>
        <taxon>Oscillatoriophycideae</taxon>
        <taxon>Chroococcales</taxon>
        <taxon>Microcystaceae</taxon>
        <taxon>Microcystis</taxon>
    </lineage>
</organism>